<keyword evidence="2" id="KW-1185">Reference proteome</keyword>
<dbReference type="RefSeq" id="WP_224611983.1">
    <property type="nucleotide sequence ID" value="NZ_JAIQXV010000022.1"/>
</dbReference>
<sequence>MPTREQLAQRWTTFQIVADPDPACPFCAGHGQIQGPDPYGLRLPCSCVLGWPGTPIMTRCTPAPFIPEDPA</sequence>
<reference evidence="2" key="1">
    <citation type="journal article" date="2019" name="Int. J. Syst. Evol. Microbiol.">
        <title>The Global Catalogue of Microorganisms (GCM) 10K type strain sequencing project: providing services to taxonomists for standard genome sequencing and annotation.</title>
        <authorList>
            <consortium name="The Broad Institute Genomics Platform"/>
            <consortium name="The Broad Institute Genome Sequencing Center for Infectious Disease"/>
            <person name="Wu L."/>
            <person name="Ma J."/>
        </authorList>
    </citation>
    <scope>NUCLEOTIDE SEQUENCE [LARGE SCALE GENOMIC DNA]</scope>
    <source>
        <strain evidence="2">CCUG 63830</strain>
    </source>
</reference>
<dbReference type="Proteomes" id="UP001596317">
    <property type="component" value="Unassembled WGS sequence"/>
</dbReference>
<accession>A0ABW1ZRW4</accession>
<evidence type="ECO:0000313" key="2">
    <source>
        <dbReference type="Proteomes" id="UP001596317"/>
    </source>
</evidence>
<proteinExistence type="predicted"/>
<dbReference type="EMBL" id="JBHSWB010000002">
    <property type="protein sequence ID" value="MFC6663096.1"/>
    <property type="molecule type" value="Genomic_DNA"/>
</dbReference>
<gene>
    <name evidence="1" type="ORF">ACFP90_23915</name>
</gene>
<organism evidence="1 2">
    <name type="scientific">Deinococcus multiflagellatus</name>
    <dbReference type="NCBI Taxonomy" id="1656887"/>
    <lineage>
        <taxon>Bacteria</taxon>
        <taxon>Thermotogati</taxon>
        <taxon>Deinococcota</taxon>
        <taxon>Deinococci</taxon>
        <taxon>Deinococcales</taxon>
        <taxon>Deinococcaceae</taxon>
        <taxon>Deinococcus</taxon>
    </lineage>
</organism>
<name>A0ABW1ZRW4_9DEIO</name>
<evidence type="ECO:0000313" key="1">
    <source>
        <dbReference type="EMBL" id="MFC6663096.1"/>
    </source>
</evidence>
<comment type="caution">
    <text evidence="1">The sequence shown here is derived from an EMBL/GenBank/DDBJ whole genome shotgun (WGS) entry which is preliminary data.</text>
</comment>
<protein>
    <submittedName>
        <fullName evidence="1">Uncharacterized protein</fullName>
    </submittedName>
</protein>